<evidence type="ECO:0000256" key="2">
    <source>
        <dbReference type="ARBA" id="ARBA00023043"/>
    </source>
</evidence>
<organism evidence="7 8">
    <name type="scientific">Sphaerobolus stellatus (strain SS14)</name>
    <dbReference type="NCBI Taxonomy" id="990650"/>
    <lineage>
        <taxon>Eukaryota</taxon>
        <taxon>Fungi</taxon>
        <taxon>Dikarya</taxon>
        <taxon>Basidiomycota</taxon>
        <taxon>Agaricomycotina</taxon>
        <taxon>Agaricomycetes</taxon>
        <taxon>Phallomycetidae</taxon>
        <taxon>Geastrales</taxon>
        <taxon>Sphaerobolaceae</taxon>
        <taxon>Sphaerobolus</taxon>
    </lineage>
</organism>
<reference evidence="7 8" key="1">
    <citation type="submission" date="2014-06" db="EMBL/GenBank/DDBJ databases">
        <title>Evolutionary Origins and Diversification of the Mycorrhizal Mutualists.</title>
        <authorList>
            <consortium name="DOE Joint Genome Institute"/>
            <consortium name="Mycorrhizal Genomics Consortium"/>
            <person name="Kohler A."/>
            <person name="Kuo A."/>
            <person name="Nagy L.G."/>
            <person name="Floudas D."/>
            <person name="Copeland A."/>
            <person name="Barry K.W."/>
            <person name="Cichocki N."/>
            <person name="Veneault-Fourrey C."/>
            <person name="LaButti K."/>
            <person name="Lindquist E.A."/>
            <person name="Lipzen A."/>
            <person name="Lundell T."/>
            <person name="Morin E."/>
            <person name="Murat C."/>
            <person name="Riley R."/>
            <person name="Ohm R."/>
            <person name="Sun H."/>
            <person name="Tunlid A."/>
            <person name="Henrissat B."/>
            <person name="Grigoriev I.V."/>
            <person name="Hibbett D.S."/>
            <person name="Martin F."/>
        </authorList>
    </citation>
    <scope>NUCLEOTIDE SEQUENCE [LARGE SCALE GENOMIC DNA]</scope>
    <source>
        <strain evidence="7 8">SS14</strain>
    </source>
</reference>
<evidence type="ECO:0000313" key="7">
    <source>
        <dbReference type="EMBL" id="KIJ45520.1"/>
    </source>
</evidence>
<dbReference type="GO" id="GO:0000062">
    <property type="term" value="F:fatty-acyl-CoA binding"/>
    <property type="evidence" value="ECO:0007669"/>
    <property type="project" value="InterPro"/>
</dbReference>
<name>A0A0C9W1T5_SPHS4</name>
<dbReference type="PROSITE" id="PS51228">
    <property type="entry name" value="ACB_2"/>
    <property type="match status" value="1"/>
</dbReference>
<dbReference type="InterPro" id="IPR014352">
    <property type="entry name" value="FERM/acyl-CoA-bd_prot_sf"/>
</dbReference>
<dbReference type="AlphaFoldDB" id="A0A0C9W1T5"/>
<evidence type="ECO:0000313" key="8">
    <source>
        <dbReference type="Proteomes" id="UP000054279"/>
    </source>
</evidence>
<proteinExistence type="predicted"/>
<dbReference type="PANTHER" id="PTHR24119:SF0">
    <property type="entry name" value="ACYL-COA-BINDING DOMAIN-CONTAINING PROTEIN 6"/>
    <property type="match status" value="1"/>
</dbReference>
<dbReference type="InterPro" id="IPR002110">
    <property type="entry name" value="Ankyrin_rpt"/>
</dbReference>
<feature type="region of interest" description="Disordered" evidence="5">
    <location>
        <begin position="96"/>
        <end position="150"/>
    </location>
</feature>
<feature type="domain" description="ACB" evidence="6">
    <location>
        <begin position="6"/>
        <end position="98"/>
    </location>
</feature>
<dbReference type="SMART" id="SM00248">
    <property type="entry name" value="ANK"/>
    <property type="match status" value="1"/>
</dbReference>
<evidence type="ECO:0000259" key="6">
    <source>
        <dbReference type="PROSITE" id="PS51228"/>
    </source>
</evidence>
<dbReference type="OrthoDB" id="341259at2759"/>
<evidence type="ECO:0000256" key="1">
    <source>
        <dbReference type="ARBA" id="ARBA00022737"/>
    </source>
</evidence>
<dbReference type="SUPFAM" id="SSF48403">
    <property type="entry name" value="Ankyrin repeat"/>
    <property type="match status" value="1"/>
</dbReference>
<evidence type="ECO:0000256" key="4">
    <source>
        <dbReference type="PROSITE-ProRule" id="PRU00023"/>
    </source>
</evidence>
<gene>
    <name evidence="7" type="ORF">M422DRAFT_166317</name>
</gene>
<dbReference type="Gene3D" id="1.20.80.10">
    <property type="match status" value="1"/>
</dbReference>
<evidence type="ECO:0000256" key="5">
    <source>
        <dbReference type="SAM" id="MobiDB-lite"/>
    </source>
</evidence>
<dbReference type="PANTHER" id="PTHR24119">
    <property type="entry name" value="ACYL-COA-BINDING DOMAIN-CONTAINING PROTEIN 6"/>
    <property type="match status" value="1"/>
</dbReference>
<keyword evidence="2 4" id="KW-0040">ANK repeat</keyword>
<dbReference type="Pfam" id="PF00887">
    <property type="entry name" value="ACBP"/>
    <property type="match status" value="1"/>
</dbReference>
<dbReference type="InterPro" id="IPR000582">
    <property type="entry name" value="Acyl-CoA-binding_protein"/>
</dbReference>
<dbReference type="HOGENOM" id="CLU_050309_3_0_1"/>
<feature type="repeat" description="ANK" evidence="4">
    <location>
        <begin position="178"/>
        <end position="210"/>
    </location>
</feature>
<keyword evidence="1" id="KW-0677">Repeat</keyword>
<dbReference type="PRINTS" id="PR00689">
    <property type="entry name" value="ACOABINDINGP"/>
</dbReference>
<dbReference type="SUPFAM" id="SSF47027">
    <property type="entry name" value="Acyl-CoA binding protein"/>
    <property type="match status" value="1"/>
</dbReference>
<dbReference type="InterPro" id="IPR035984">
    <property type="entry name" value="Acyl-CoA-binding_sf"/>
</dbReference>
<sequence length="236" mass="25693">MSISISSDEFESAASYLSNSTALSGVSNDVKLELYALYKSITVSPRPQASRPSLFEFTARAKWDAWDKLGRENPDSNTELWRARYLEIARSLGWKEDSPATPDTPVPEDISSRSNSSSVHSGGGGDGMGAAVSTMSKPLPLPEDADRPHGFAVSGDGEALKRFFDKHPEADLDSLDSYGYTALHLAADRGNEDILRILLDKGANPNIQDVDEFTALELAEISGHDRIVSILREYVS</sequence>
<keyword evidence="8" id="KW-1185">Reference proteome</keyword>
<dbReference type="EMBL" id="KN837111">
    <property type="protein sequence ID" value="KIJ45520.1"/>
    <property type="molecule type" value="Genomic_DNA"/>
</dbReference>
<evidence type="ECO:0000256" key="3">
    <source>
        <dbReference type="ARBA" id="ARBA00023121"/>
    </source>
</evidence>
<dbReference type="InterPro" id="IPR036770">
    <property type="entry name" value="Ankyrin_rpt-contain_sf"/>
</dbReference>
<dbReference type="Gene3D" id="1.25.40.20">
    <property type="entry name" value="Ankyrin repeat-containing domain"/>
    <property type="match status" value="1"/>
</dbReference>
<dbReference type="PROSITE" id="PS50088">
    <property type="entry name" value="ANK_REPEAT"/>
    <property type="match status" value="1"/>
</dbReference>
<dbReference type="Pfam" id="PF12796">
    <property type="entry name" value="Ank_2"/>
    <property type="match status" value="1"/>
</dbReference>
<dbReference type="Proteomes" id="UP000054279">
    <property type="component" value="Unassembled WGS sequence"/>
</dbReference>
<accession>A0A0C9W1T5</accession>
<dbReference type="PROSITE" id="PS50297">
    <property type="entry name" value="ANK_REP_REGION"/>
    <property type="match status" value="1"/>
</dbReference>
<protein>
    <submittedName>
        <fullName evidence="7">Unplaced genomic scaffold SPHSTscaffold_36, whole genome shotgun sequence</fullName>
    </submittedName>
</protein>
<keyword evidence="3" id="KW-0446">Lipid-binding</keyword>